<evidence type="ECO:0000313" key="3">
    <source>
        <dbReference type="EMBL" id="ARU18481.1"/>
    </source>
</evidence>
<reference evidence="3 4" key="1">
    <citation type="submission" date="2017-01" db="EMBL/GenBank/DDBJ databases">
        <title>Complete genome sequence of esterase-producing bacterium Croceicoccus marinus E4A9.</title>
        <authorList>
            <person name="Wu Y.-H."/>
            <person name="Cheng H."/>
            <person name="Xu L."/>
            <person name="Huo Y.-Y."/>
            <person name="Wang C.-S."/>
            <person name="Xu X.-W."/>
        </authorList>
    </citation>
    <scope>NUCLEOTIDE SEQUENCE [LARGE SCALE GENOMIC DNA]</scope>
    <source>
        <strain evidence="3 4">E4A9</strain>
        <plasmid evidence="4">Plasmid pcme4a9ii</plasmid>
    </source>
</reference>
<dbReference type="AlphaFoldDB" id="A0A217EZA6"/>
<evidence type="ECO:0000259" key="2">
    <source>
        <dbReference type="Pfam" id="PF21992"/>
    </source>
</evidence>
<dbReference type="RefSeq" id="WP_066850962.1">
    <property type="nucleotide sequence ID" value="NZ_CP019604.1"/>
</dbReference>
<protein>
    <recommendedName>
        <fullName evidence="2">DUF6927 domain-containing protein</fullName>
    </recommendedName>
</protein>
<feature type="transmembrane region" description="Helical" evidence="1">
    <location>
        <begin position="68"/>
        <end position="91"/>
    </location>
</feature>
<organism evidence="3 4">
    <name type="scientific">Croceicoccus marinus</name>
    <dbReference type="NCBI Taxonomy" id="450378"/>
    <lineage>
        <taxon>Bacteria</taxon>
        <taxon>Pseudomonadati</taxon>
        <taxon>Pseudomonadota</taxon>
        <taxon>Alphaproteobacteria</taxon>
        <taxon>Sphingomonadales</taxon>
        <taxon>Erythrobacteraceae</taxon>
        <taxon>Croceicoccus</taxon>
    </lineage>
</organism>
<dbReference type="Pfam" id="PF21992">
    <property type="entry name" value="DUF6927"/>
    <property type="match status" value="1"/>
</dbReference>
<evidence type="ECO:0000313" key="4">
    <source>
        <dbReference type="Proteomes" id="UP000195807"/>
    </source>
</evidence>
<sequence>MGWLSMPLSSMYPHSTPKAYLDAQFTYEHVYSPTGERVDTLKTAPTLPDGHQRRGLRVLASSCLHNKVYYAAVVPITDGIAGTAFAVVCLVRWTPRAKDGYVFAFKDMDETARPYEDDCPERILTLLGETDDPAALNWRRRCIRNLARATRKLEDGMRIRFASPIRFVDGHEGTDFVIRKQGRRTALALTDSGPARYRVSNLAKMTFSIVPQTKVHATQF</sequence>
<dbReference type="Proteomes" id="UP000195807">
    <property type="component" value="Plasmid pCME4A9II"/>
</dbReference>
<dbReference type="KEGG" id="cman:A9D14_18780"/>
<accession>A0A217EZA6</accession>
<dbReference type="STRING" id="450378.GCA_001661675_03772"/>
<keyword evidence="1" id="KW-1133">Transmembrane helix</keyword>
<keyword evidence="3" id="KW-0614">Plasmid</keyword>
<keyword evidence="1" id="KW-0812">Transmembrane</keyword>
<dbReference type="EMBL" id="CP019604">
    <property type="protein sequence ID" value="ARU18481.1"/>
    <property type="molecule type" value="Genomic_DNA"/>
</dbReference>
<geneLocation type="plasmid" evidence="4">
    <name>pcme4a9ii</name>
</geneLocation>
<feature type="domain" description="DUF6927" evidence="2">
    <location>
        <begin position="130"/>
        <end position="202"/>
    </location>
</feature>
<name>A0A217EZA6_9SPHN</name>
<dbReference type="InterPro" id="IPR053845">
    <property type="entry name" value="DUF6927"/>
</dbReference>
<keyword evidence="4" id="KW-1185">Reference proteome</keyword>
<dbReference type="OrthoDB" id="6874909at2"/>
<proteinExistence type="predicted"/>
<evidence type="ECO:0000256" key="1">
    <source>
        <dbReference type="SAM" id="Phobius"/>
    </source>
</evidence>
<gene>
    <name evidence="3" type="ORF">A9D14_18780</name>
</gene>
<keyword evidence="1" id="KW-0472">Membrane</keyword>